<dbReference type="Gene3D" id="3.10.100.10">
    <property type="entry name" value="Mannose-Binding Protein A, subunit A"/>
    <property type="match status" value="2"/>
</dbReference>
<dbReference type="InterPro" id="IPR016186">
    <property type="entry name" value="C-type_lectin-like/link_sf"/>
</dbReference>
<protein>
    <submittedName>
        <fullName evidence="2">LenC</fullName>
    </submittedName>
</protein>
<reference evidence="2 3" key="1">
    <citation type="journal article" date="2015" name="Genome Announc.">
        <title>Whole-Genome Sequence of Leptospira interrogans Serovar Hardjo Subtype Hardjoprajitno Strain Norma, Isolated from Cattle in a Leptospirosis Outbreak in Brazil.</title>
        <authorList>
            <person name="Cosate M.R."/>
            <person name="Soares S.C."/>
            <person name="Mendes T.A."/>
            <person name="Raittz R.T."/>
            <person name="Moreira E.C."/>
            <person name="Leite R."/>
            <person name="Fernandes G.R."/>
            <person name="Haddad J.P."/>
            <person name="Ortega J.M."/>
        </authorList>
    </citation>
    <scope>NUCLEOTIDE SEQUENCE [LARGE SCALE GENOMIC DNA]</scope>
    <source>
        <strain evidence="2 3">Norma</strain>
    </source>
</reference>
<dbReference type="AlphaFoldDB" id="A0A0M4MXB6"/>
<dbReference type="NCBIfam" id="NF047483">
    <property type="entry name" value="OM_LenF_fam"/>
    <property type="match status" value="1"/>
</dbReference>
<dbReference type="Proteomes" id="UP000056502">
    <property type="component" value="Chromosome I"/>
</dbReference>
<gene>
    <name evidence="2" type="ORF">G436_3869</name>
</gene>
<dbReference type="PATRIC" id="fig|1279460.3.peg.3950"/>
<dbReference type="PROSITE" id="PS51257">
    <property type="entry name" value="PROKAR_LIPOPROTEIN"/>
    <property type="match status" value="1"/>
</dbReference>
<organism evidence="2">
    <name type="scientific">Leptospira interrogans serovar Hardjo str. Norma</name>
    <dbReference type="NCBI Taxonomy" id="1279460"/>
    <lineage>
        <taxon>Bacteria</taxon>
        <taxon>Pseudomonadati</taxon>
        <taxon>Spirochaetota</taxon>
        <taxon>Spirochaetia</taxon>
        <taxon>Leptospirales</taxon>
        <taxon>Leptospiraceae</taxon>
        <taxon>Leptospira</taxon>
    </lineage>
</organism>
<dbReference type="SUPFAM" id="SSF56436">
    <property type="entry name" value="C-type lectin-like"/>
    <property type="match status" value="2"/>
</dbReference>
<evidence type="ECO:0000313" key="2">
    <source>
        <dbReference type="EMBL" id="ALE41013.1"/>
    </source>
</evidence>
<dbReference type="Pfam" id="PF07588">
    <property type="entry name" value="DUF1554"/>
    <property type="match status" value="2"/>
</dbReference>
<dbReference type="InterPro" id="IPR011448">
    <property type="entry name" value="DUF1554"/>
</dbReference>
<evidence type="ECO:0000313" key="3">
    <source>
        <dbReference type="Proteomes" id="UP000056502"/>
    </source>
</evidence>
<accession>A0A0M4MXB6</accession>
<sequence>MRSKSTIMKIKYKIAVVSVFTLVFVACFNKSSGGDNSALSGLISLISDKQTLGPTTLNRNQLQSMQSTFPEGYMPYIFTTSSFGVFHNGNFGGISGADAFCQSHIPSNIPSRGIYKAMIVDGVNRVATLVGPNSTAGQKDWVFQPNQQYRRAEDGANVMFTNSSGMIDFQSGKKLENPFTQVKESGQWTALNTNWTTWTSNGFPSTCNSWNSGALNDFGIFGSSTRTDSDILAALISTNEQVGTSCSLSIGYYGPYNLGLVCVEQPPLPKYIFVTSSTEEWHDGNFGGIAGADAYCQSQVPTNLPSGGIYKAMLVDGVNRVATTIGPNSTVGQKDWVFLPNHKYIRDYDDALIMTTNSSGMFDFTNNRELENSFSQIAAAQWTGLNSDWTIWTSAGVPGREPIICNSWTTSDNSVYGVYGMANRKDSNVLKAAESNGQFTAACSLKFTSYGNYRLGLVCVEQ</sequence>
<evidence type="ECO:0000259" key="1">
    <source>
        <dbReference type="Pfam" id="PF07588"/>
    </source>
</evidence>
<dbReference type="InterPro" id="IPR016187">
    <property type="entry name" value="CTDL_fold"/>
</dbReference>
<name>A0A0M4MXB6_LEPIR</name>
<proteinExistence type="predicted"/>
<feature type="domain" description="DUF1554" evidence="1">
    <location>
        <begin position="280"/>
        <end position="424"/>
    </location>
</feature>
<dbReference type="EMBL" id="CP012603">
    <property type="protein sequence ID" value="ALE41013.1"/>
    <property type="molecule type" value="Genomic_DNA"/>
</dbReference>
<feature type="domain" description="DUF1554" evidence="1">
    <location>
        <begin position="86"/>
        <end position="226"/>
    </location>
</feature>